<dbReference type="AlphaFoldDB" id="A0A2Z2MYV5"/>
<evidence type="ECO:0000256" key="1">
    <source>
        <dbReference type="ARBA" id="ARBA00022448"/>
    </source>
</evidence>
<dbReference type="GeneID" id="33328691"/>
<keyword evidence="2 4" id="KW-0694">RNA-binding</keyword>
<evidence type="ECO:0000256" key="5">
    <source>
        <dbReference type="NCBIfam" id="TIGR00264"/>
    </source>
</evidence>
<keyword evidence="8" id="KW-1185">Reference proteome</keyword>
<proteinExistence type="inferred from homology"/>
<dbReference type="EMBL" id="CP015106">
    <property type="protein sequence ID" value="ASJ14988.1"/>
    <property type="molecule type" value="Genomic_DNA"/>
</dbReference>
<comment type="similarity">
    <text evidence="4">Belongs to the NAC-alpha family.</text>
</comment>
<dbReference type="GO" id="GO:0003723">
    <property type="term" value="F:RNA binding"/>
    <property type="evidence" value="ECO:0007669"/>
    <property type="project" value="UniProtKB-UniRule"/>
</dbReference>
<dbReference type="Pfam" id="PF19026">
    <property type="entry name" value="UBA_HYPK"/>
    <property type="match status" value="1"/>
</dbReference>
<evidence type="ECO:0000256" key="4">
    <source>
        <dbReference type="HAMAP-Rule" id="MF_00814"/>
    </source>
</evidence>
<dbReference type="HAMAP" id="MF_00814">
    <property type="entry name" value="NAC_arch"/>
    <property type="match status" value="1"/>
</dbReference>
<evidence type="ECO:0000313" key="8">
    <source>
        <dbReference type="Proteomes" id="UP000250085"/>
    </source>
</evidence>
<keyword evidence="3 4" id="KW-0653">Protein transport</keyword>
<evidence type="ECO:0000313" key="7">
    <source>
        <dbReference type="EMBL" id="ASJ14988.1"/>
    </source>
</evidence>
<dbReference type="OrthoDB" id="53273at2157"/>
<dbReference type="InterPro" id="IPR038187">
    <property type="entry name" value="NAC_A/B_dom_sf"/>
</dbReference>
<comment type="subunit">
    <text evidence="4">Homodimer. Interacts with the ribosome. Binds ribosomal RNA.</text>
</comment>
<evidence type="ECO:0000259" key="6">
    <source>
        <dbReference type="PROSITE" id="PS51151"/>
    </source>
</evidence>
<dbReference type="InterPro" id="IPR002715">
    <property type="entry name" value="Nas_poly-pep-assoc_cplx_dom"/>
</dbReference>
<dbReference type="KEGG" id="trl:A3L10_07540"/>
<dbReference type="GO" id="GO:0015031">
    <property type="term" value="P:protein transport"/>
    <property type="evidence" value="ECO:0007669"/>
    <property type="project" value="UniProtKB-UniRule"/>
</dbReference>
<dbReference type="InterPro" id="IPR005231">
    <property type="entry name" value="NAC_arc"/>
</dbReference>
<dbReference type="InterPro" id="IPR009060">
    <property type="entry name" value="UBA-like_sf"/>
</dbReference>
<evidence type="ECO:0000256" key="2">
    <source>
        <dbReference type="ARBA" id="ARBA00022884"/>
    </source>
</evidence>
<evidence type="ECO:0000256" key="3">
    <source>
        <dbReference type="ARBA" id="ARBA00022927"/>
    </source>
</evidence>
<comment type="function">
    <text evidence="4">Contacts the emerging nascent chain on the ribosome.</text>
</comment>
<dbReference type="SMART" id="SM01407">
    <property type="entry name" value="NAC"/>
    <property type="match status" value="1"/>
</dbReference>
<accession>A0A2Z2MYV5</accession>
<dbReference type="Gene3D" id="1.10.8.10">
    <property type="entry name" value="DNA helicase RuvA subunit, C-terminal domain"/>
    <property type="match status" value="1"/>
</dbReference>
<gene>
    <name evidence="4 7" type="primary">nac</name>
    <name evidence="7" type="ORF">A3L10_07540</name>
</gene>
<sequence>MMGMNPRQMKKLMRQMGIKMEELDGVKEVVIRLENREIIIKEPAVTVITAQGEKSYQIIGPEEVRAIVSIPEEDIKLVMEQTGVDYDTAKKALEEAEGDLAEAILKLSGE</sequence>
<feature type="domain" description="NAC-A/B" evidence="6">
    <location>
        <begin position="3"/>
        <end position="71"/>
    </location>
</feature>
<dbReference type="NCBIfam" id="TIGR00264">
    <property type="entry name" value="archaeal-type nascent polypeptide-associated complex protein"/>
    <property type="match status" value="1"/>
</dbReference>
<dbReference type="SUPFAM" id="SSF46934">
    <property type="entry name" value="UBA-like"/>
    <property type="match status" value="1"/>
</dbReference>
<dbReference type="RefSeq" id="WP_198362092.1">
    <property type="nucleotide sequence ID" value="NZ_CP015106.1"/>
</dbReference>
<name>A0A2Z2MYV5_9EURY</name>
<dbReference type="Proteomes" id="UP000250085">
    <property type="component" value="Chromosome"/>
</dbReference>
<dbReference type="Pfam" id="PF01849">
    <property type="entry name" value="NAC"/>
    <property type="match status" value="1"/>
</dbReference>
<keyword evidence="1 4" id="KW-0813">Transport</keyword>
<dbReference type="CDD" id="cd14359">
    <property type="entry name" value="UBA_AeNAC"/>
    <property type="match status" value="1"/>
</dbReference>
<dbReference type="InterPro" id="IPR044034">
    <property type="entry name" value="NAC-like_UBA"/>
</dbReference>
<protein>
    <recommendedName>
        <fullName evidence="4 5">Nascent polypeptide-associated complex protein</fullName>
    </recommendedName>
</protein>
<dbReference type="PROSITE" id="PS51151">
    <property type="entry name" value="NAC_AB"/>
    <property type="match status" value="1"/>
</dbReference>
<reference evidence="7 8" key="1">
    <citation type="submission" date="2016-04" db="EMBL/GenBank/DDBJ databases">
        <title>Complete genome sequence of Thermococcus radiotolerans type strain EJ2.</title>
        <authorList>
            <person name="Oger P.M."/>
        </authorList>
    </citation>
    <scope>NUCLEOTIDE SEQUENCE [LARGE SCALE GENOMIC DNA]</scope>
    <source>
        <strain evidence="7 8">EJ2</strain>
    </source>
</reference>
<dbReference type="Gene3D" id="2.20.70.30">
    <property type="entry name" value="Nascent polypeptide-associated complex domain"/>
    <property type="match status" value="1"/>
</dbReference>
<organism evidence="7 8">
    <name type="scientific">Thermococcus radiotolerans</name>
    <dbReference type="NCBI Taxonomy" id="187880"/>
    <lineage>
        <taxon>Archaea</taxon>
        <taxon>Methanobacteriati</taxon>
        <taxon>Methanobacteriota</taxon>
        <taxon>Thermococci</taxon>
        <taxon>Thermococcales</taxon>
        <taxon>Thermococcaceae</taxon>
        <taxon>Thermococcus</taxon>
    </lineage>
</organism>